<dbReference type="EC" id="4.2.99.18" evidence="2"/>
<evidence type="ECO:0000313" key="17">
    <source>
        <dbReference type="EMBL" id="GAA3053007.1"/>
    </source>
</evidence>
<dbReference type="InterPro" id="IPR012319">
    <property type="entry name" value="FPG_cat"/>
</dbReference>
<dbReference type="PANTHER" id="PTHR42697">
    <property type="entry name" value="ENDONUCLEASE 8"/>
    <property type="match status" value="1"/>
</dbReference>
<dbReference type="PROSITE" id="PS51066">
    <property type="entry name" value="ZF_FPG_2"/>
    <property type="match status" value="1"/>
</dbReference>
<reference evidence="18" key="1">
    <citation type="journal article" date="2019" name="Int. J. Syst. Evol. Microbiol.">
        <title>The Global Catalogue of Microorganisms (GCM) 10K type strain sequencing project: providing services to taxonomists for standard genome sequencing and annotation.</title>
        <authorList>
            <consortium name="The Broad Institute Genomics Platform"/>
            <consortium name="The Broad Institute Genome Sequencing Center for Infectious Disease"/>
            <person name="Wu L."/>
            <person name="Ma J."/>
        </authorList>
    </citation>
    <scope>NUCLEOTIDE SEQUENCE [LARGE SCALE GENOMIC DNA]</scope>
    <source>
        <strain evidence="18">JCM 14309</strain>
    </source>
</reference>
<feature type="domain" description="FPG-type" evidence="16">
    <location>
        <begin position="272"/>
        <end position="306"/>
    </location>
</feature>
<evidence type="ECO:0000256" key="12">
    <source>
        <dbReference type="ARBA" id="ARBA00023295"/>
    </source>
</evidence>
<dbReference type="Pfam" id="PF06831">
    <property type="entry name" value="H2TH"/>
    <property type="match status" value="1"/>
</dbReference>
<evidence type="ECO:0000256" key="5">
    <source>
        <dbReference type="ARBA" id="ARBA00022771"/>
    </source>
</evidence>
<proteinExistence type="inferred from homology"/>
<evidence type="ECO:0000256" key="4">
    <source>
        <dbReference type="ARBA" id="ARBA00022763"/>
    </source>
</evidence>
<name>A0ABP6LR80_9MICC</name>
<dbReference type="SUPFAM" id="SSF81624">
    <property type="entry name" value="N-terminal domain of MutM-like DNA repair proteins"/>
    <property type="match status" value="1"/>
</dbReference>
<dbReference type="InterPro" id="IPR000214">
    <property type="entry name" value="Znf_DNA_glyclase/AP_lyase"/>
</dbReference>
<comment type="similarity">
    <text evidence="1">Belongs to the FPG family.</text>
</comment>
<evidence type="ECO:0000256" key="1">
    <source>
        <dbReference type="ARBA" id="ARBA00009409"/>
    </source>
</evidence>
<evidence type="ECO:0000256" key="6">
    <source>
        <dbReference type="ARBA" id="ARBA00022801"/>
    </source>
</evidence>
<dbReference type="SUPFAM" id="SSF57716">
    <property type="entry name" value="Glucocorticoid receptor-like (DNA-binding domain)"/>
    <property type="match status" value="1"/>
</dbReference>
<keyword evidence="11" id="KW-0511">Multifunctional enzyme</keyword>
<dbReference type="SMART" id="SM01232">
    <property type="entry name" value="H2TH"/>
    <property type="match status" value="1"/>
</dbReference>
<evidence type="ECO:0000256" key="15">
    <source>
        <dbReference type="SAM" id="MobiDB-lite"/>
    </source>
</evidence>
<evidence type="ECO:0000259" key="16">
    <source>
        <dbReference type="PROSITE" id="PS51066"/>
    </source>
</evidence>
<dbReference type="Pfam" id="PF01149">
    <property type="entry name" value="Fapy_DNA_glyco"/>
    <property type="match status" value="1"/>
</dbReference>
<keyword evidence="8" id="KW-0238">DNA-binding</keyword>
<evidence type="ECO:0000256" key="13">
    <source>
        <dbReference type="ARBA" id="ARBA00044632"/>
    </source>
</evidence>
<dbReference type="PROSITE" id="PS01242">
    <property type="entry name" value="ZF_FPG_1"/>
    <property type="match status" value="1"/>
</dbReference>
<dbReference type="Gene3D" id="3.20.190.10">
    <property type="entry name" value="MutM-like, N-terminal"/>
    <property type="match status" value="1"/>
</dbReference>
<accession>A0ABP6LR80</accession>
<dbReference type="EMBL" id="BAAAVT010000002">
    <property type="protein sequence ID" value="GAA3053007.1"/>
    <property type="molecule type" value="Genomic_DNA"/>
</dbReference>
<keyword evidence="12" id="KW-0326">Glycosidase</keyword>
<dbReference type="Gene3D" id="1.10.8.50">
    <property type="match status" value="1"/>
</dbReference>
<dbReference type="InterPro" id="IPR015886">
    <property type="entry name" value="H2TH_FPG"/>
</dbReference>
<dbReference type="RefSeq" id="WP_344682948.1">
    <property type="nucleotide sequence ID" value="NZ_BAAAVT010000002.1"/>
</dbReference>
<keyword evidence="6" id="KW-0378">Hydrolase</keyword>
<dbReference type="InterPro" id="IPR015887">
    <property type="entry name" value="DNA_glyclase_Znf_dom_DNA_BS"/>
</dbReference>
<sequence>MPEGHTLHRLARQIDDLFVGRMWKVTSPQGRFAAGAALLDGRAPEQAEAWGKHLFVRVGHHVWQVHLGLYGAFSFRGDESFDGAATLGAPRAAAQAWDIRRDDDGWIVPTAPEGAVRARIRSPHGWADLRGPSRCAVLTAEEHREVIARLGPDPLRQPEGATLDDMIESFAGRLARRRTPLAAALMDQSVIAGVGNIYRAESLFLERLDPDMPARQLPAEQAAALWRRLTDQLRDGVREGVIRTVRTPDPPPSEATHDYRVSSHPEAERRHWVYRHHGTPCLRCGEAIAARELQGRTLYWCPGCQR</sequence>
<gene>
    <name evidence="17" type="ORF">GCM10010529_03810</name>
</gene>
<dbReference type="InterPro" id="IPR010979">
    <property type="entry name" value="Ribosomal_uS13-like_H2TH"/>
</dbReference>
<dbReference type="CDD" id="cd08970">
    <property type="entry name" value="AcNei1_N"/>
    <property type="match status" value="1"/>
</dbReference>
<keyword evidence="7" id="KW-0862">Zinc</keyword>
<feature type="region of interest" description="Disordered" evidence="15">
    <location>
        <begin position="243"/>
        <end position="263"/>
    </location>
</feature>
<evidence type="ECO:0000256" key="3">
    <source>
        <dbReference type="ARBA" id="ARBA00022723"/>
    </source>
</evidence>
<dbReference type="InterPro" id="IPR035937">
    <property type="entry name" value="FPG_N"/>
</dbReference>
<evidence type="ECO:0000256" key="8">
    <source>
        <dbReference type="ARBA" id="ARBA00023125"/>
    </source>
</evidence>
<keyword evidence="4" id="KW-0227">DNA damage</keyword>
<evidence type="ECO:0000256" key="2">
    <source>
        <dbReference type="ARBA" id="ARBA00012720"/>
    </source>
</evidence>
<protein>
    <recommendedName>
        <fullName evidence="2">DNA-(apurinic or apyrimidinic site) lyase</fullName>
        <ecNumber evidence="2">4.2.99.18</ecNumber>
    </recommendedName>
</protein>
<keyword evidence="3" id="KW-0479">Metal-binding</keyword>
<keyword evidence="9" id="KW-0234">DNA repair</keyword>
<evidence type="ECO:0000313" key="18">
    <source>
        <dbReference type="Proteomes" id="UP001500236"/>
    </source>
</evidence>
<keyword evidence="10" id="KW-0456">Lyase</keyword>
<dbReference type="SMART" id="SM00898">
    <property type="entry name" value="Fapy_DNA_glyco"/>
    <property type="match status" value="1"/>
</dbReference>
<dbReference type="SUPFAM" id="SSF46946">
    <property type="entry name" value="S13-like H2TH domain"/>
    <property type="match status" value="1"/>
</dbReference>
<dbReference type="Proteomes" id="UP001500236">
    <property type="component" value="Unassembled WGS sequence"/>
</dbReference>
<evidence type="ECO:0000256" key="7">
    <source>
        <dbReference type="ARBA" id="ARBA00022833"/>
    </source>
</evidence>
<evidence type="ECO:0000256" key="11">
    <source>
        <dbReference type="ARBA" id="ARBA00023268"/>
    </source>
</evidence>
<dbReference type="PANTHER" id="PTHR42697:SF1">
    <property type="entry name" value="ENDONUCLEASE 8"/>
    <property type="match status" value="1"/>
</dbReference>
<organism evidence="17 18">
    <name type="scientific">Nesterenkonia aethiopica</name>
    <dbReference type="NCBI Taxonomy" id="269144"/>
    <lineage>
        <taxon>Bacteria</taxon>
        <taxon>Bacillati</taxon>
        <taxon>Actinomycetota</taxon>
        <taxon>Actinomycetes</taxon>
        <taxon>Micrococcales</taxon>
        <taxon>Micrococcaceae</taxon>
        <taxon>Nesterenkonia</taxon>
    </lineage>
</organism>
<keyword evidence="18" id="KW-1185">Reference proteome</keyword>
<evidence type="ECO:0000256" key="14">
    <source>
        <dbReference type="PROSITE-ProRule" id="PRU00391"/>
    </source>
</evidence>
<evidence type="ECO:0000256" key="9">
    <source>
        <dbReference type="ARBA" id="ARBA00023204"/>
    </source>
</evidence>
<comment type="caution">
    <text evidence="17">The sequence shown here is derived from an EMBL/GenBank/DDBJ whole genome shotgun (WGS) entry which is preliminary data.</text>
</comment>
<comment type="catalytic activity">
    <reaction evidence="13">
        <text>2'-deoxyribonucleotide-(2'-deoxyribose 5'-phosphate)-2'-deoxyribonucleotide-DNA = a 3'-end 2'-deoxyribonucleotide-(2,3-dehydro-2,3-deoxyribose 5'-phosphate)-DNA + a 5'-end 5'-phospho-2'-deoxyribonucleoside-DNA + H(+)</text>
        <dbReference type="Rhea" id="RHEA:66592"/>
        <dbReference type="Rhea" id="RHEA-COMP:13180"/>
        <dbReference type="Rhea" id="RHEA-COMP:16897"/>
        <dbReference type="Rhea" id="RHEA-COMP:17067"/>
        <dbReference type="ChEBI" id="CHEBI:15378"/>
        <dbReference type="ChEBI" id="CHEBI:136412"/>
        <dbReference type="ChEBI" id="CHEBI:157695"/>
        <dbReference type="ChEBI" id="CHEBI:167181"/>
        <dbReference type="EC" id="4.2.99.18"/>
    </reaction>
</comment>
<keyword evidence="5 14" id="KW-0863">Zinc-finger</keyword>
<evidence type="ECO:0000256" key="10">
    <source>
        <dbReference type="ARBA" id="ARBA00023239"/>
    </source>
</evidence>